<reference evidence="3" key="1">
    <citation type="journal article" date="2019" name="Int. J. Syst. Evol. Microbiol.">
        <title>The Global Catalogue of Microorganisms (GCM) 10K type strain sequencing project: providing services to taxonomists for standard genome sequencing and annotation.</title>
        <authorList>
            <consortium name="The Broad Institute Genomics Platform"/>
            <consortium name="The Broad Institute Genome Sequencing Center for Infectious Disease"/>
            <person name="Wu L."/>
            <person name="Ma J."/>
        </authorList>
    </citation>
    <scope>NUCLEOTIDE SEQUENCE [LARGE SCALE GENOMIC DNA]</scope>
    <source>
        <strain evidence="3">KCTC 42255</strain>
    </source>
</reference>
<dbReference type="Proteomes" id="UP001597357">
    <property type="component" value="Unassembled WGS sequence"/>
</dbReference>
<keyword evidence="2" id="KW-0378">Hydrolase</keyword>
<dbReference type="RefSeq" id="WP_379047475.1">
    <property type="nucleotide sequence ID" value="NZ_JBHULZ010000041.1"/>
</dbReference>
<sequence length="154" mass="17093">MKAALGIIILAFSLISCNTMQRTHITQDSLALVGTGNLYGNGEENLEPNTTVIRQSAEWEQVKRKMDAINATTSSFKGLPVNFENEMVLAIISDIKTTGGYAIDVLGVEEKDEEIIINYTMHRPDGVASTVMTQPYYVAKLPKRDKPVRFVKQN</sequence>
<evidence type="ECO:0000313" key="3">
    <source>
        <dbReference type="Proteomes" id="UP001597357"/>
    </source>
</evidence>
<dbReference type="EMBL" id="JBHULZ010000041">
    <property type="protein sequence ID" value="MFD2698236.1"/>
    <property type="molecule type" value="Genomic_DNA"/>
</dbReference>
<dbReference type="InterPro" id="IPR025748">
    <property type="entry name" value="PrcB_C_dom"/>
</dbReference>
<keyword evidence="2" id="KW-0645">Protease</keyword>
<accession>A0ABW5SEU6</accession>
<keyword evidence="3" id="KW-1185">Reference proteome</keyword>
<dbReference type="GO" id="GO:0008233">
    <property type="term" value="F:peptidase activity"/>
    <property type="evidence" value="ECO:0007669"/>
    <property type="project" value="UniProtKB-KW"/>
</dbReference>
<name>A0ABW5SEU6_9FLAO</name>
<feature type="domain" description="PrcB C-terminal" evidence="1">
    <location>
        <begin position="87"/>
        <end position="142"/>
    </location>
</feature>
<dbReference type="Pfam" id="PF14343">
    <property type="entry name" value="PrcB_C"/>
    <property type="match status" value="1"/>
</dbReference>
<dbReference type="GO" id="GO:0006508">
    <property type="term" value="P:proteolysis"/>
    <property type="evidence" value="ECO:0007669"/>
    <property type="project" value="UniProtKB-KW"/>
</dbReference>
<protein>
    <submittedName>
        <fullName evidence="2">Protease complex subunit PrcB family protein</fullName>
    </submittedName>
</protein>
<proteinExistence type="predicted"/>
<evidence type="ECO:0000259" key="1">
    <source>
        <dbReference type="Pfam" id="PF14343"/>
    </source>
</evidence>
<gene>
    <name evidence="2" type="ORF">ACFSQ0_09555</name>
</gene>
<dbReference type="PROSITE" id="PS51257">
    <property type="entry name" value="PROKAR_LIPOPROTEIN"/>
    <property type="match status" value="1"/>
</dbReference>
<comment type="caution">
    <text evidence="2">The sequence shown here is derived from an EMBL/GenBank/DDBJ whole genome shotgun (WGS) entry which is preliminary data.</text>
</comment>
<organism evidence="2 3">
    <name type="scientific">Mesonia sediminis</name>
    <dbReference type="NCBI Taxonomy" id="1703946"/>
    <lineage>
        <taxon>Bacteria</taxon>
        <taxon>Pseudomonadati</taxon>
        <taxon>Bacteroidota</taxon>
        <taxon>Flavobacteriia</taxon>
        <taxon>Flavobacteriales</taxon>
        <taxon>Flavobacteriaceae</taxon>
        <taxon>Mesonia</taxon>
    </lineage>
</organism>
<evidence type="ECO:0000313" key="2">
    <source>
        <dbReference type="EMBL" id="MFD2698236.1"/>
    </source>
</evidence>